<dbReference type="SUPFAM" id="SSF53335">
    <property type="entry name" value="S-adenosyl-L-methionine-dependent methyltransferases"/>
    <property type="match status" value="1"/>
</dbReference>
<evidence type="ECO:0000313" key="1">
    <source>
        <dbReference type="EMBL" id="MDN3204699.1"/>
    </source>
</evidence>
<dbReference type="EMBL" id="JAUEPH010000004">
    <property type="protein sequence ID" value="MDN3204699.1"/>
    <property type="molecule type" value="Genomic_DNA"/>
</dbReference>
<keyword evidence="2" id="KW-1185">Reference proteome</keyword>
<dbReference type="Gene3D" id="3.40.50.150">
    <property type="entry name" value="Vaccinia Virus protein VP39"/>
    <property type="match status" value="1"/>
</dbReference>
<organism evidence="1 2">
    <name type="scientific">Algoriphagus sediminis</name>
    <dbReference type="NCBI Taxonomy" id="3057113"/>
    <lineage>
        <taxon>Bacteria</taxon>
        <taxon>Pseudomonadati</taxon>
        <taxon>Bacteroidota</taxon>
        <taxon>Cytophagia</taxon>
        <taxon>Cytophagales</taxon>
        <taxon>Cyclobacteriaceae</taxon>
        <taxon>Algoriphagus</taxon>
    </lineage>
</organism>
<protein>
    <submittedName>
        <fullName evidence="1">Methyltransferase domain-containing protein</fullName>
    </submittedName>
</protein>
<dbReference type="GO" id="GO:0008168">
    <property type="term" value="F:methyltransferase activity"/>
    <property type="evidence" value="ECO:0007669"/>
    <property type="project" value="UniProtKB-KW"/>
</dbReference>
<dbReference type="GO" id="GO:0032259">
    <property type="term" value="P:methylation"/>
    <property type="evidence" value="ECO:0007669"/>
    <property type="project" value="UniProtKB-KW"/>
</dbReference>
<sequence length="238" mass="27500">MNYVHVESTHNTKSAEQILPFLIELLNPKSIIDIGCGIGTWLSIAKELGVKDIKGVDGDYVDLKLLGKYLSQDEFHSHDLNQPLNLERKFDLCLCLEVAEHLKDSSADILIESLSHHSDTILFSAAIPGQGGQNHLNEQRPEYWIDKFRNQGYEVYDPIRPEFWDHPEVDVWYKQNIFLFSKDGLDQPKPLLSYVVHPDLYQVQLAKKLQFEDELNRIKTGKANAEFYLKRFFKALLN</sequence>
<keyword evidence="1" id="KW-0489">Methyltransferase</keyword>
<reference evidence="1" key="1">
    <citation type="submission" date="2023-06" db="EMBL/GenBank/DDBJ databases">
        <title>Robiginitalea aurantiacus sp. nov. and Algoriphagus sediminis sp. nov., isolated from coastal sediment.</title>
        <authorList>
            <person name="Zhou Z.Y."/>
            <person name="An J."/>
            <person name="Jia Y.W."/>
            <person name="Du Z.J."/>
        </authorList>
    </citation>
    <scope>NUCLEOTIDE SEQUENCE</scope>
    <source>
        <strain evidence="1">C2-7</strain>
    </source>
</reference>
<dbReference type="Pfam" id="PF13489">
    <property type="entry name" value="Methyltransf_23"/>
    <property type="match status" value="1"/>
</dbReference>
<gene>
    <name evidence="1" type="ORF">QVH07_11095</name>
</gene>
<name>A0ABT7YDV5_9BACT</name>
<evidence type="ECO:0000313" key="2">
    <source>
        <dbReference type="Proteomes" id="UP001171916"/>
    </source>
</evidence>
<proteinExistence type="predicted"/>
<dbReference type="RefSeq" id="WP_290000388.1">
    <property type="nucleotide sequence ID" value="NZ_JAUEPH010000004.1"/>
</dbReference>
<keyword evidence="1" id="KW-0808">Transferase</keyword>
<dbReference type="CDD" id="cd02440">
    <property type="entry name" value="AdoMet_MTases"/>
    <property type="match status" value="1"/>
</dbReference>
<comment type="caution">
    <text evidence="1">The sequence shown here is derived from an EMBL/GenBank/DDBJ whole genome shotgun (WGS) entry which is preliminary data.</text>
</comment>
<dbReference type="InterPro" id="IPR029063">
    <property type="entry name" value="SAM-dependent_MTases_sf"/>
</dbReference>
<accession>A0ABT7YDV5</accession>
<dbReference type="Proteomes" id="UP001171916">
    <property type="component" value="Unassembled WGS sequence"/>
</dbReference>